<evidence type="ECO:0000259" key="2">
    <source>
        <dbReference type="Pfam" id="PF13568"/>
    </source>
</evidence>
<keyword evidence="1" id="KW-0732">Signal</keyword>
<gene>
    <name evidence="3" type="ORF">HH214_13980</name>
</gene>
<feature type="signal peptide" evidence="1">
    <location>
        <begin position="1"/>
        <end position="19"/>
    </location>
</feature>
<dbReference type="EMBL" id="CP051682">
    <property type="protein sequence ID" value="QJD96901.1"/>
    <property type="molecule type" value="Genomic_DNA"/>
</dbReference>
<name>A0A7L5E1J3_9SPHI</name>
<protein>
    <submittedName>
        <fullName evidence="3">PorT family protein</fullName>
    </submittedName>
</protein>
<dbReference type="RefSeq" id="WP_169608633.1">
    <property type="nucleotide sequence ID" value="NZ_CP051682.1"/>
</dbReference>
<dbReference type="Proteomes" id="UP000503278">
    <property type="component" value="Chromosome"/>
</dbReference>
<accession>A0A7L5E1J3</accession>
<proteinExistence type="predicted"/>
<dbReference type="KEGG" id="mrob:HH214_13980"/>
<sequence>MKRYLLTALVWATATGVFAQNTRTDTLKTRTDTVVKSSTDTVIVKTKRKGFKFTFATGDEARKIAANRHDTTKIKEVSKAPGFSWGLTFARFDLGLTTLIDNGSFNLSPQNNFLRYRSWKSSNVGFDLIQVGYRFNSAFRIYLSGGLDWTHIRLRENITILEDQPVLTYRQDNINYSKNRFTSSYIRIPLTFDWRSHDDNSGRRYHIDGGADIGILYNGRVKQVSDENGKEKFNDDYHFTKLRYGVFARVGYGFTGLFAKYYFNDVFQDSPAQKGLKNLSFGLTFGF</sequence>
<feature type="domain" description="Outer membrane protein beta-barrel" evidence="2">
    <location>
        <begin position="112"/>
        <end position="263"/>
    </location>
</feature>
<reference evidence="3 4" key="1">
    <citation type="submission" date="2020-04" db="EMBL/GenBank/DDBJ databases">
        <title>Genome sequencing of novel species.</title>
        <authorList>
            <person name="Heo J."/>
            <person name="Kim S.-J."/>
            <person name="Kim J.-S."/>
            <person name="Hong S.-B."/>
            <person name="Kwon S.-W."/>
        </authorList>
    </citation>
    <scope>NUCLEOTIDE SEQUENCE [LARGE SCALE GENOMIC DNA]</scope>
    <source>
        <strain evidence="3 4">F39-2</strain>
    </source>
</reference>
<evidence type="ECO:0000313" key="4">
    <source>
        <dbReference type="Proteomes" id="UP000503278"/>
    </source>
</evidence>
<keyword evidence="4" id="KW-1185">Reference proteome</keyword>
<dbReference type="InterPro" id="IPR025665">
    <property type="entry name" value="Beta-barrel_OMP_2"/>
</dbReference>
<dbReference type="Pfam" id="PF13568">
    <property type="entry name" value="OMP_b-brl_2"/>
    <property type="match status" value="1"/>
</dbReference>
<organism evidence="3 4">
    <name type="scientific">Mucilaginibacter robiniae</name>
    <dbReference type="NCBI Taxonomy" id="2728022"/>
    <lineage>
        <taxon>Bacteria</taxon>
        <taxon>Pseudomonadati</taxon>
        <taxon>Bacteroidota</taxon>
        <taxon>Sphingobacteriia</taxon>
        <taxon>Sphingobacteriales</taxon>
        <taxon>Sphingobacteriaceae</taxon>
        <taxon>Mucilaginibacter</taxon>
    </lineage>
</organism>
<evidence type="ECO:0000256" key="1">
    <source>
        <dbReference type="SAM" id="SignalP"/>
    </source>
</evidence>
<feature type="chain" id="PRO_5029635217" evidence="1">
    <location>
        <begin position="20"/>
        <end position="287"/>
    </location>
</feature>
<evidence type="ECO:0000313" key="3">
    <source>
        <dbReference type="EMBL" id="QJD96901.1"/>
    </source>
</evidence>
<dbReference type="AlphaFoldDB" id="A0A7L5E1J3"/>